<dbReference type="Proteomes" id="UP000500767">
    <property type="component" value="Chromosome"/>
</dbReference>
<evidence type="ECO:0000313" key="3">
    <source>
        <dbReference type="Proteomes" id="UP000500767"/>
    </source>
</evidence>
<evidence type="ECO:0000313" key="2">
    <source>
        <dbReference type="EMBL" id="QKE91241.1"/>
    </source>
</evidence>
<accession>A0A6M8HST3</accession>
<dbReference type="RefSeq" id="WP_171833235.1">
    <property type="nucleotide sequence ID" value="NZ_CP053708.1"/>
</dbReference>
<dbReference type="AlphaFoldDB" id="A0A6M8HST3"/>
<dbReference type="KEGG" id="lck:HN018_15375"/>
<evidence type="ECO:0000256" key="1">
    <source>
        <dbReference type="SAM" id="SignalP"/>
    </source>
</evidence>
<reference evidence="2 3" key="1">
    <citation type="journal article" date="2014" name="World J. Microbiol. Biotechnol.">
        <title>Biodiversity and physiological characteristics of Antarctic and Arctic lichens-associated bacteria.</title>
        <authorList>
            <person name="Lee Y.M."/>
            <person name="Kim E.H."/>
            <person name="Lee H.K."/>
            <person name="Hong S.G."/>
        </authorList>
    </citation>
    <scope>NUCLEOTIDE SEQUENCE [LARGE SCALE GENOMIC DNA]</scope>
    <source>
        <strain evidence="2 3">PAMC 26569</strain>
    </source>
</reference>
<evidence type="ECO:0008006" key="4">
    <source>
        <dbReference type="Google" id="ProtNLM"/>
    </source>
</evidence>
<dbReference type="EMBL" id="CP053708">
    <property type="protein sequence ID" value="QKE91241.1"/>
    <property type="molecule type" value="Genomic_DNA"/>
</dbReference>
<organism evidence="2 3">
    <name type="scientific">Lichenicola cladoniae</name>
    <dbReference type="NCBI Taxonomy" id="1484109"/>
    <lineage>
        <taxon>Bacteria</taxon>
        <taxon>Pseudomonadati</taxon>
        <taxon>Pseudomonadota</taxon>
        <taxon>Alphaproteobacteria</taxon>
        <taxon>Acetobacterales</taxon>
        <taxon>Acetobacteraceae</taxon>
        <taxon>Lichenicola</taxon>
    </lineage>
</organism>
<feature type="signal peptide" evidence="1">
    <location>
        <begin position="1"/>
        <end position="31"/>
    </location>
</feature>
<protein>
    <recommendedName>
        <fullName evidence="4">DUF4105 domain-containing protein</fullName>
    </recommendedName>
</protein>
<dbReference type="PROSITE" id="PS51257">
    <property type="entry name" value="PROKAR_LIPOPROTEIN"/>
    <property type="match status" value="1"/>
</dbReference>
<keyword evidence="1" id="KW-0732">Signal</keyword>
<proteinExistence type="predicted"/>
<keyword evidence="3" id="KW-1185">Reference proteome</keyword>
<feature type="chain" id="PRO_5026865899" description="DUF4105 domain-containing protein" evidence="1">
    <location>
        <begin position="32"/>
        <end position="435"/>
    </location>
</feature>
<name>A0A6M8HST3_9PROT</name>
<sequence length="435" mass="49062">MTRPETMRRAMRTRLAGALALSFLSACSASNFDTPGPITAKPLYQSMFPLYAELCAVSQIRKKPGFGPDISGGPGGHSVLFLSGVCLEHDAHYPVLKMCDTSIADHPDGVGLSVNAHYRNANWIATERSAFFFDGTLKPGQRLTRAVYTETQKQAEALGILDGVVFHDRVFEGKPAAISRRDWMYEMSVSTDYAVDFGRGRYCSRVPLTQDQMTRMVGFLNDRNAVYRDGRTPFVWNVLKDNCTHLTHNALAAAGVWNEWKINRPLLISAFSFPVPKNEYVNLMQRTNELPLTDLAALFHDAGARRTLMRSDWLATQPGSITESEGPRRDNDIYNTSLQLIFYDDPILGSYRPNFDRFQSQPRYHDLRTNLAYFASLYARIQAERKPLDWWRVHHPVLARSPNDFPAFYRQFYAYIDAQSARVAAGLATPPSPNG</sequence>
<gene>
    <name evidence="2" type="ORF">HN018_15375</name>
</gene>